<dbReference type="EMBL" id="QRKD01000062">
    <property type="protein sequence ID" value="RHH83579.1"/>
    <property type="molecule type" value="Genomic_DNA"/>
</dbReference>
<organism evidence="1 3">
    <name type="scientific">Bacteroides caccae</name>
    <dbReference type="NCBI Taxonomy" id="47678"/>
    <lineage>
        <taxon>Bacteria</taxon>
        <taxon>Pseudomonadati</taxon>
        <taxon>Bacteroidota</taxon>
        <taxon>Bacteroidia</taxon>
        <taxon>Bacteroidales</taxon>
        <taxon>Bacteroidaceae</taxon>
        <taxon>Bacteroides</taxon>
    </lineage>
</organism>
<dbReference type="Proteomes" id="UP000283512">
    <property type="component" value="Unassembled WGS sequence"/>
</dbReference>
<dbReference type="Pfam" id="PF13497">
    <property type="entry name" value="DUF4121"/>
    <property type="match status" value="1"/>
</dbReference>
<name>A0A414YAU3_9BACE</name>
<comment type="caution">
    <text evidence="1">The sequence shown here is derived from an EMBL/GenBank/DDBJ whole genome shotgun (WGS) entry which is preliminary data.</text>
</comment>
<evidence type="ECO:0000313" key="2">
    <source>
        <dbReference type="EMBL" id="RHH83579.1"/>
    </source>
</evidence>
<evidence type="ECO:0000313" key="1">
    <source>
        <dbReference type="EMBL" id="RHH83289.1"/>
    </source>
</evidence>
<dbReference type="EMBL" id="QRKD01000072">
    <property type="protein sequence ID" value="RHH83289.1"/>
    <property type="molecule type" value="Genomic_DNA"/>
</dbReference>
<proteinExistence type="predicted"/>
<sequence length="267" mass="31321">MEFTDLYTVESLQCFNGFHYRRYRVNQSDTDKVNRLIAIIRQEREKNIGPAAGDIIEYTCRNGDWFQSAHIEEICDGHFKICLSGIIPFCYESGDGVGYNVHEGIWTYLKRAALRPAGIREKQFRTWGHAGKCANGEVYFTACVRAWQYTEPEPLYGRYTTRNWSKYHINRQPDPEHDGEFFYMTEGFTLYSREELDRLTGILHGKLFDGIYSNSLVLWGYHMKWEILTEQEWNETKAEIHISFLGESPVKIITCDDTRTITVYKKK</sequence>
<dbReference type="AlphaFoldDB" id="A0A414YAU3"/>
<evidence type="ECO:0000313" key="3">
    <source>
        <dbReference type="Proteomes" id="UP000283512"/>
    </source>
</evidence>
<protein>
    <submittedName>
        <fullName evidence="1">DUF4121 family protein</fullName>
    </submittedName>
</protein>
<dbReference type="RefSeq" id="WP_073343698.1">
    <property type="nucleotide sequence ID" value="NZ_CAXSLD010000067.1"/>
</dbReference>
<gene>
    <name evidence="2" type="ORF">DW190_22650</name>
    <name evidence="1" type="ORF">DW190_22955</name>
</gene>
<reference evidence="1 3" key="1">
    <citation type="submission" date="2018-08" db="EMBL/GenBank/DDBJ databases">
        <title>A genome reference for cultivated species of the human gut microbiota.</title>
        <authorList>
            <person name="Zou Y."/>
            <person name="Xue W."/>
            <person name="Luo G."/>
        </authorList>
    </citation>
    <scope>NUCLEOTIDE SEQUENCE [LARGE SCALE GENOMIC DNA]</scope>
    <source>
        <strain evidence="1 3">AM16-49B</strain>
    </source>
</reference>
<dbReference type="InterPro" id="IPR025189">
    <property type="entry name" value="DUF4121"/>
</dbReference>
<dbReference type="GeneID" id="82173733"/>
<accession>A0A414YAU3</accession>